<sequence length="234" mass="26637">MNLPHPPPPTGFVSSFLTLTAIIVVLLASWAIVMFRSRRSLKVLDAERRTELTYLLDGVQYKKQKYEWDTWARGYLIFLTIVLFGINTFSIVSSILQEPYQHEPKFWLLKVVTIPTILFALIFQLVNREPHSYAPAQLNYTIVLLLTLVLVVITPLFTSIPADTDRGRLSLARRLMEHLVGPALLMGGLVAVHRVVHDVFEDAITRPPSLNTLDEESEDGFEPENEEETPEPRT</sequence>
<keyword evidence="2" id="KW-0812">Transmembrane</keyword>
<evidence type="ECO:0000313" key="3">
    <source>
        <dbReference type="EMBL" id="CED82938.1"/>
    </source>
</evidence>
<feature type="transmembrane region" description="Helical" evidence="2">
    <location>
        <begin position="178"/>
        <end position="196"/>
    </location>
</feature>
<name>A0A0F7SSC0_PHARH</name>
<protein>
    <submittedName>
        <fullName evidence="3">Uncharacterized protein</fullName>
    </submittedName>
</protein>
<evidence type="ECO:0000256" key="1">
    <source>
        <dbReference type="SAM" id="MobiDB-lite"/>
    </source>
</evidence>
<keyword evidence="2" id="KW-0472">Membrane</keyword>
<feature type="transmembrane region" description="Helical" evidence="2">
    <location>
        <begin position="75"/>
        <end position="95"/>
    </location>
</feature>
<feature type="compositionally biased region" description="Acidic residues" evidence="1">
    <location>
        <begin position="213"/>
        <end position="234"/>
    </location>
</feature>
<dbReference type="EMBL" id="LN483142">
    <property type="protein sequence ID" value="CED82938.1"/>
    <property type="molecule type" value="Genomic_DNA"/>
</dbReference>
<organism evidence="3">
    <name type="scientific">Phaffia rhodozyma</name>
    <name type="common">Yeast</name>
    <name type="synonym">Xanthophyllomyces dendrorhous</name>
    <dbReference type="NCBI Taxonomy" id="264483"/>
    <lineage>
        <taxon>Eukaryota</taxon>
        <taxon>Fungi</taxon>
        <taxon>Dikarya</taxon>
        <taxon>Basidiomycota</taxon>
        <taxon>Agaricomycotina</taxon>
        <taxon>Tremellomycetes</taxon>
        <taxon>Cystofilobasidiales</taxon>
        <taxon>Mrakiaceae</taxon>
        <taxon>Phaffia</taxon>
    </lineage>
</organism>
<feature type="transmembrane region" description="Helical" evidence="2">
    <location>
        <begin position="138"/>
        <end position="158"/>
    </location>
</feature>
<proteinExistence type="predicted"/>
<dbReference type="AlphaFoldDB" id="A0A0F7SSC0"/>
<accession>A0A0F7SSC0</accession>
<reference evidence="3" key="1">
    <citation type="submission" date="2014-08" db="EMBL/GenBank/DDBJ databases">
        <authorList>
            <person name="Sharma Rahul"/>
            <person name="Thines Marco"/>
        </authorList>
    </citation>
    <scope>NUCLEOTIDE SEQUENCE</scope>
</reference>
<feature type="transmembrane region" description="Helical" evidence="2">
    <location>
        <begin position="12"/>
        <end position="33"/>
    </location>
</feature>
<feature type="region of interest" description="Disordered" evidence="1">
    <location>
        <begin position="207"/>
        <end position="234"/>
    </location>
</feature>
<feature type="transmembrane region" description="Helical" evidence="2">
    <location>
        <begin position="107"/>
        <end position="126"/>
    </location>
</feature>
<evidence type="ECO:0000256" key="2">
    <source>
        <dbReference type="SAM" id="Phobius"/>
    </source>
</evidence>
<keyword evidence="2" id="KW-1133">Transmembrane helix</keyword>